<evidence type="ECO:0000313" key="2">
    <source>
        <dbReference type="Proteomes" id="UP000324222"/>
    </source>
</evidence>
<gene>
    <name evidence="1" type="ORF">E2C01_014531</name>
</gene>
<accession>A0A5B7DK95</accession>
<reference evidence="1 2" key="1">
    <citation type="submission" date="2019-05" db="EMBL/GenBank/DDBJ databases">
        <title>Another draft genome of Portunus trituberculatus and its Hox gene families provides insights of decapod evolution.</title>
        <authorList>
            <person name="Jeong J.-H."/>
            <person name="Song I."/>
            <person name="Kim S."/>
            <person name="Choi T."/>
            <person name="Kim D."/>
            <person name="Ryu S."/>
            <person name="Kim W."/>
        </authorList>
    </citation>
    <scope>NUCLEOTIDE SEQUENCE [LARGE SCALE GENOMIC DNA]</scope>
    <source>
        <tissue evidence="1">Muscle</tissue>
    </source>
</reference>
<evidence type="ECO:0000313" key="1">
    <source>
        <dbReference type="EMBL" id="MPC21543.1"/>
    </source>
</evidence>
<dbReference type="Proteomes" id="UP000324222">
    <property type="component" value="Unassembled WGS sequence"/>
</dbReference>
<organism evidence="1 2">
    <name type="scientific">Portunus trituberculatus</name>
    <name type="common">Swimming crab</name>
    <name type="synonym">Neptunus trituberculatus</name>
    <dbReference type="NCBI Taxonomy" id="210409"/>
    <lineage>
        <taxon>Eukaryota</taxon>
        <taxon>Metazoa</taxon>
        <taxon>Ecdysozoa</taxon>
        <taxon>Arthropoda</taxon>
        <taxon>Crustacea</taxon>
        <taxon>Multicrustacea</taxon>
        <taxon>Malacostraca</taxon>
        <taxon>Eumalacostraca</taxon>
        <taxon>Eucarida</taxon>
        <taxon>Decapoda</taxon>
        <taxon>Pleocyemata</taxon>
        <taxon>Brachyura</taxon>
        <taxon>Eubrachyura</taxon>
        <taxon>Portunoidea</taxon>
        <taxon>Portunidae</taxon>
        <taxon>Portuninae</taxon>
        <taxon>Portunus</taxon>
    </lineage>
</organism>
<proteinExistence type="predicted"/>
<sequence>MSKRQTEDIHFRRWGQLSVIEKEGVVVWKVVST</sequence>
<protein>
    <submittedName>
        <fullName evidence="1">Uncharacterized protein</fullName>
    </submittedName>
</protein>
<dbReference type="EMBL" id="VSRR010000988">
    <property type="protein sequence ID" value="MPC21543.1"/>
    <property type="molecule type" value="Genomic_DNA"/>
</dbReference>
<dbReference type="AlphaFoldDB" id="A0A5B7DK95"/>
<keyword evidence="2" id="KW-1185">Reference proteome</keyword>
<name>A0A5B7DK95_PORTR</name>
<comment type="caution">
    <text evidence="1">The sequence shown here is derived from an EMBL/GenBank/DDBJ whole genome shotgun (WGS) entry which is preliminary data.</text>
</comment>